<dbReference type="GO" id="GO:0004803">
    <property type="term" value="F:transposase activity"/>
    <property type="evidence" value="ECO:0007669"/>
    <property type="project" value="InterPro"/>
</dbReference>
<proteinExistence type="predicted"/>
<protein>
    <recommendedName>
        <fullName evidence="1">Tn3 transposase DDE domain-containing protein</fullName>
    </recommendedName>
</protein>
<keyword evidence="3" id="KW-1185">Reference proteome</keyword>
<gene>
    <name evidence="2" type="ORF">O185_12590</name>
</gene>
<dbReference type="AlphaFoldDB" id="U7R293"/>
<dbReference type="GO" id="GO:0006313">
    <property type="term" value="P:DNA transposition"/>
    <property type="evidence" value="ECO:0007669"/>
    <property type="project" value="InterPro"/>
</dbReference>
<feature type="domain" description="Tn3 transposase DDE" evidence="1">
    <location>
        <begin position="366"/>
        <end position="755"/>
    </location>
</feature>
<accession>U7R293</accession>
<evidence type="ECO:0000313" key="3">
    <source>
        <dbReference type="Proteomes" id="UP000017133"/>
    </source>
</evidence>
<evidence type="ECO:0000313" key="2">
    <source>
        <dbReference type="EMBL" id="ERT12736.1"/>
    </source>
</evidence>
<dbReference type="InterPro" id="IPR002513">
    <property type="entry name" value="Tn3_Tnp_DDE_dom"/>
</dbReference>
<dbReference type="EMBL" id="AXDT01000112">
    <property type="protein sequence ID" value="ERT12736.1"/>
    <property type="molecule type" value="Genomic_DNA"/>
</dbReference>
<dbReference type="Proteomes" id="UP000017133">
    <property type="component" value="Unassembled WGS sequence"/>
</dbReference>
<organism evidence="2 3">
    <name type="scientific">Photorhabdus temperata J3</name>
    <dbReference type="NCBI Taxonomy" id="1389415"/>
    <lineage>
        <taxon>Bacteria</taxon>
        <taxon>Pseudomonadati</taxon>
        <taxon>Pseudomonadota</taxon>
        <taxon>Gammaproteobacteria</taxon>
        <taxon>Enterobacterales</taxon>
        <taxon>Morganellaceae</taxon>
        <taxon>Photorhabdus</taxon>
    </lineage>
</organism>
<sequence length="787" mass="91774">IADLYIESKQLVKTLGISEQNIIYYSDLAQFYTIQKLKNFRSKNQARLYLLCYVSHRFRQINDQLIASFIQKMLMYQKQGDEYQQKQIEAVESTDKKLRNQAHKIMLINVNEKIPDSQVREKAFEIVPKLEYRRFLSDFKKPNFARDFYRWECYGQLAQKMKRNLRPLFRVLEFSCEIEALDKALKFLQQYIEGNKSFYEYSLDEIPLDFFPKSLKRFIMTKSAVDRKKRVDVDRYEFMVYWQLQKGISDISVHVKESYSHRALEDELVEIEYWETHKNQLIKELNMPFFSLNIVDILASLEDSIETKYQEVNRRIVSGENTCIKLKHNARRNVTSWTLPYTALDDGTDNPFFKKLPTLNISDMAQFVHDVTGYGKVFTNLQPIYAKEEPEMELINACVIANATGTEMKKMMDISDVDGQSLKNTQKNFIRPQTLSQASNIIINHTEQLPIFKEYNLANYGVHASVDGQKFTTRFNTIKSRHAKKYFGLKKGVVVMTLNANRLPICLKVIGANEHESHYLLDLVESNSSEVNIAAVSGDMHSINRVNFALMYMFGYRFMPRFTQLANTSSQKLVYFGTLADYDEYVIRPSKKAQKHQIISEWDKVLRILVSLALKKTTQANIVRKLSTTKSSNSTLKALIALDEIIMTDYLLGYIDDQDQRIAVQRSLNRGESYHQLTCSIAKVNGGKQLNREKESNLTINAECIRLLANIIIHHNATILSALYQYYAEKDPEKSLEIIHWSPVSWRFVNLIGNYEFYRKDKLINIHNVIEKLINNNEIDFSSESLE</sequence>
<feature type="non-terminal residue" evidence="2">
    <location>
        <position position="1"/>
    </location>
</feature>
<name>U7R293_PHOTE</name>
<comment type="caution">
    <text evidence="2">The sequence shown here is derived from an EMBL/GenBank/DDBJ whole genome shotgun (WGS) entry which is preliminary data.</text>
</comment>
<dbReference type="RefSeq" id="WP_023044900.1">
    <property type="nucleotide sequence ID" value="NZ_AXDT01000112.1"/>
</dbReference>
<dbReference type="Pfam" id="PF01526">
    <property type="entry name" value="DDE_Tnp_Tn3"/>
    <property type="match status" value="1"/>
</dbReference>
<dbReference type="PATRIC" id="fig|1389415.4.peg.2518"/>
<evidence type="ECO:0000259" key="1">
    <source>
        <dbReference type="Pfam" id="PF01526"/>
    </source>
</evidence>
<reference evidence="2 3" key="1">
    <citation type="submission" date="2013-10" db="EMBL/GenBank/DDBJ databases">
        <title>Whole Genome Shotgun Sequence of Photorhabdus temperata J3.</title>
        <authorList>
            <person name="Park G.-S."/>
            <person name="Hong S.-J."/>
            <person name="Shin J.-H."/>
        </authorList>
    </citation>
    <scope>NUCLEOTIDE SEQUENCE [LARGE SCALE GENOMIC DNA]</scope>
    <source>
        <strain evidence="2 3">J3</strain>
    </source>
</reference>